<dbReference type="PANTHER" id="PTHR47553:SF1">
    <property type="entry name" value="RING_FYVE_PHD ZINC FINGER SUPERFAMILY PROTEIN"/>
    <property type="match status" value="1"/>
</dbReference>
<evidence type="ECO:0000256" key="1">
    <source>
        <dbReference type="SAM" id="Coils"/>
    </source>
</evidence>
<evidence type="ECO:0000256" key="2">
    <source>
        <dbReference type="SAM" id="MobiDB-lite"/>
    </source>
</evidence>
<accession>A0AAP0JIB1</accession>
<feature type="region of interest" description="Disordered" evidence="2">
    <location>
        <begin position="298"/>
        <end position="334"/>
    </location>
</feature>
<gene>
    <name evidence="3" type="ORF">Scep_013151</name>
</gene>
<sequence>MAAMETSNKELTNTGQDEGPDSSRHPTNQETTEDIRPMQETQSSKPLKSAVEEKYAAMVTENATHDPAPLSQINNMGRKYEITESAATAAKSYELSVDKSAQLADTKVVSTHPEIPVIVPRRTTAEVQRELLGLKRKALKLRRQGEVEEAEEVQKMAKALEVQLEELTTPNECILPDTSRDDKLENVGSMMCQEKLGNLNSVAEVARQSKLLDGSNDESSGLLGLDWIGSSIKQPFQQSSSSVAHEISKPIGDMAPLLEVFNSGVDTKVDKSVDPFAQSGQLTDFGNDWRNSLFAVEERGDQGSSSSGNISYDSSSSKPANNPRIGSGKKSEILLEKEEKTVGMTQRTQADETNQTSLQQEILARKRKAVSLKREGKLAEAREELRQAKLLEKGLQEERSPPPVAASTELHISNNDISIRKEAHKNAGQASKPLTSRDRFKLQQESLAHKRQAMKLRREGRTDEADAEFQLAKALEAQLEESASSKAVSEADGTDDLGVEEFLDPQLLSALKAIGLHDDEVVPKVSAAPESVKPTTNKNEPSNQERTQLEELIKAEKVKAVNLKRAGKQSEALDALRRAKMHEKKLYSLFPQ</sequence>
<feature type="compositionally biased region" description="Polar residues" evidence="2">
    <location>
        <begin position="1"/>
        <end position="16"/>
    </location>
</feature>
<feature type="compositionally biased region" description="Low complexity" evidence="2">
    <location>
        <begin position="304"/>
        <end position="317"/>
    </location>
</feature>
<reference evidence="3 4" key="1">
    <citation type="submission" date="2024-01" db="EMBL/GenBank/DDBJ databases">
        <title>Genome assemblies of Stephania.</title>
        <authorList>
            <person name="Yang L."/>
        </authorList>
    </citation>
    <scope>NUCLEOTIDE SEQUENCE [LARGE SCALE GENOMIC DNA]</scope>
    <source>
        <strain evidence="3">JXDWG</strain>
        <tissue evidence="3">Leaf</tissue>
    </source>
</reference>
<keyword evidence="1" id="KW-0175">Coiled coil</keyword>
<organism evidence="3 4">
    <name type="scientific">Stephania cephalantha</name>
    <dbReference type="NCBI Taxonomy" id="152367"/>
    <lineage>
        <taxon>Eukaryota</taxon>
        <taxon>Viridiplantae</taxon>
        <taxon>Streptophyta</taxon>
        <taxon>Embryophyta</taxon>
        <taxon>Tracheophyta</taxon>
        <taxon>Spermatophyta</taxon>
        <taxon>Magnoliopsida</taxon>
        <taxon>Ranunculales</taxon>
        <taxon>Menispermaceae</taxon>
        <taxon>Menispermoideae</taxon>
        <taxon>Cissampelideae</taxon>
        <taxon>Stephania</taxon>
    </lineage>
</organism>
<dbReference type="AlphaFoldDB" id="A0AAP0JIB1"/>
<evidence type="ECO:0000313" key="3">
    <source>
        <dbReference type="EMBL" id="KAK9133623.1"/>
    </source>
</evidence>
<evidence type="ECO:0000313" key="4">
    <source>
        <dbReference type="Proteomes" id="UP001419268"/>
    </source>
</evidence>
<feature type="region of interest" description="Disordered" evidence="2">
    <location>
        <begin position="525"/>
        <end position="547"/>
    </location>
</feature>
<dbReference type="PANTHER" id="PTHR47553">
    <property type="entry name" value="MYOSIN-11"/>
    <property type="match status" value="1"/>
</dbReference>
<keyword evidence="4" id="KW-1185">Reference proteome</keyword>
<feature type="coiled-coil region" evidence="1">
    <location>
        <begin position="124"/>
        <end position="163"/>
    </location>
</feature>
<dbReference type="Proteomes" id="UP001419268">
    <property type="component" value="Unassembled WGS sequence"/>
</dbReference>
<proteinExistence type="predicted"/>
<name>A0AAP0JIB1_9MAGN</name>
<dbReference type="EMBL" id="JBBNAG010000005">
    <property type="protein sequence ID" value="KAK9133623.1"/>
    <property type="molecule type" value="Genomic_DNA"/>
</dbReference>
<protein>
    <submittedName>
        <fullName evidence="3">Uncharacterized protein</fullName>
    </submittedName>
</protein>
<comment type="caution">
    <text evidence="3">The sequence shown here is derived from an EMBL/GenBank/DDBJ whole genome shotgun (WGS) entry which is preliminary data.</text>
</comment>
<feature type="region of interest" description="Disordered" evidence="2">
    <location>
        <begin position="1"/>
        <end position="50"/>
    </location>
</feature>
<feature type="compositionally biased region" description="Polar residues" evidence="2">
    <location>
        <begin position="533"/>
        <end position="546"/>
    </location>
</feature>